<keyword evidence="2" id="KW-1185">Reference proteome</keyword>
<accession>L0FWI1</accession>
<evidence type="ECO:0000313" key="2">
    <source>
        <dbReference type="Proteomes" id="UP000010796"/>
    </source>
</evidence>
<protein>
    <submittedName>
        <fullName evidence="1">Uncharacterized protein</fullName>
    </submittedName>
</protein>
<evidence type="ECO:0000313" key="1">
    <source>
        <dbReference type="EMBL" id="AGA77106.1"/>
    </source>
</evidence>
<name>L0FWI1_ECHVK</name>
<gene>
    <name evidence="1" type="ordered locus">Echvi_0833</name>
</gene>
<dbReference type="KEGG" id="evi:Echvi_0833"/>
<proteinExistence type="predicted"/>
<reference evidence="2" key="1">
    <citation type="submission" date="2012-02" db="EMBL/GenBank/DDBJ databases">
        <title>The complete genome of Echinicola vietnamensis DSM 17526.</title>
        <authorList>
            <person name="Lucas S."/>
            <person name="Copeland A."/>
            <person name="Lapidus A."/>
            <person name="Glavina del Rio T."/>
            <person name="Dalin E."/>
            <person name="Tice H."/>
            <person name="Bruce D."/>
            <person name="Goodwin L."/>
            <person name="Pitluck S."/>
            <person name="Peters L."/>
            <person name="Ovchinnikova G."/>
            <person name="Teshima H."/>
            <person name="Kyrpides N."/>
            <person name="Mavromatis K."/>
            <person name="Ivanova N."/>
            <person name="Brettin T."/>
            <person name="Detter J.C."/>
            <person name="Han C."/>
            <person name="Larimer F."/>
            <person name="Land M."/>
            <person name="Hauser L."/>
            <person name="Markowitz V."/>
            <person name="Cheng J.-F."/>
            <person name="Hugenholtz P."/>
            <person name="Woyke T."/>
            <person name="Wu D."/>
            <person name="Brambilla E."/>
            <person name="Klenk H.-P."/>
            <person name="Eisen J.A."/>
        </authorList>
    </citation>
    <scope>NUCLEOTIDE SEQUENCE [LARGE SCALE GENOMIC DNA]</scope>
    <source>
        <strain evidence="2">DSM 17526 / LMG 23754 / KMM 6221</strain>
    </source>
</reference>
<dbReference type="Proteomes" id="UP000010796">
    <property type="component" value="Chromosome"/>
</dbReference>
<dbReference type="HOGENOM" id="CLU_3135022_0_0_10"/>
<dbReference type="AlphaFoldDB" id="L0FWI1"/>
<dbReference type="EMBL" id="CP003346">
    <property type="protein sequence ID" value="AGA77106.1"/>
    <property type="molecule type" value="Genomic_DNA"/>
</dbReference>
<sequence length="49" mass="5324">MATAFDTSLLSPVAQLISGKDQLTNTKPKSQFISSMKSLIIVYVPVILK</sequence>
<organism evidence="1 2">
    <name type="scientific">Echinicola vietnamensis (strain DSM 17526 / LMG 23754 / KMM 6221)</name>
    <dbReference type="NCBI Taxonomy" id="926556"/>
    <lineage>
        <taxon>Bacteria</taxon>
        <taxon>Pseudomonadati</taxon>
        <taxon>Bacteroidota</taxon>
        <taxon>Cytophagia</taxon>
        <taxon>Cytophagales</taxon>
        <taxon>Cyclobacteriaceae</taxon>
        <taxon>Echinicola</taxon>
    </lineage>
</organism>
<dbReference type="STRING" id="926556.Echvi_0833"/>